<dbReference type="Pfam" id="PF00072">
    <property type="entry name" value="Response_reg"/>
    <property type="match status" value="1"/>
</dbReference>
<dbReference type="PANTHER" id="PTHR43874:SF87">
    <property type="entry name" value="HTH MYB-TYPE DOMAIN-CONTAINING PROTEIN"/>
    <property type="match status" value="1"/>
</dbReference>
<feature type="compositionally biased region" description="Polar residues" evidence="9">
    <location>
        <begin position="160"/>
        <end position="169"/>
    </location>
</feature>
<feature type="modified residue" description="4-aspartylphosphate" evidence="8">
    <location>
        <position position="75"/>
    </location>
</feature>
<sequence>MDINSSSSSAAKEGVSPCLSQSIRILLVDHDTTSLMSLASQFEQQLYEVTSIESAKIALLLFQERNNYYDIVIADISMPEMGIYEFVEKLKDQRMTVPIILISEELTMNLAREAIGHGVCYVFSKPPIHRDISTVWLHIARVTGKMPALFDKTNSINMDTKCNPSSVARNQKQKNLKLKLINTDKEKMKRKKNPTAENFSSSSDTKKEDAHNSKKPRLTWTPDLHKKFLNALNTLGEQGAKPKTILRLMNEPNLTPGQVNSHFQNYRNGKRQSLNLQETTSPVMPAVLHEAPLNIVMEGQTYATASSNTTAAPNSVHYSFESVKQNQDTFNYSSNNSTINTNVNNDGNAENVVEGTNGSNQQFDGMSSVDDLYQMMQDLETSGVKISDLLN</sequence>
<dbReference type="FunFam" id="1.10.10.60:FF:000007">
    <property type="entry name" value="Two-component response regulator"/>
    <property type="match status" value="1"/>
</dbReference>
<dbReference type="PROSITE" id="PS50110">
    <property type="entry name" value="RESPONSE_REGULATORY"/>
    <property type="match status" value="1"/>
</dbReference>
<dbReference type="SUPFAM" id="SSF52172">
    <property type="entry name" value="CheY-like"/>
    <property type="match status" value="1"/>
</dbReference>
<dbReference type="GO" id="GO:0003677">
    <property type="term" value="F:DNA binding"/>
    <property type="evidence" value="ECO:0007669"/>
    <property type="project" value="InterPro"/>
</dbReference>
<feature type="region of interest" description="Disordered" evidence="9">
    <location>
        <begin position="160"/>
        <end position="218"/>
    </location>
</feature>
<dbReference type="PANTHER" id="PTHR43874">
    <property type="entry name" value="TWO-COMPONENT RESPONSE REGULATOR"/>
    <property type="match status" value="1"/>
</dbReference>
<reference evidence="12" key="2">
    <citation type="submission" date="2023-05" db="EMBL/GenBank/DDBJ databases">
        <authorList>
            <person name="Schelkunov M.I."/>
        </authorList>
    </citation>
    <scope>NUCLEOTIDE SEQUENCE</scope>
    <source>
        <strain evidence="12">Hsosn_3</strain>
        <tissue evidence="12">Leaf</tissue>
    </source>
</reference>
<dbReference type="PROSITE" id="PS51294">
    <property type="entry name" value="HTH_MYB"/>
    <property type="match status" value="1"/>
</dbReference>
<evidence type="ECO:0000256" key="9">
    <source>
        <dbReference type="SAM" id="MobiDB-lite"/>
    </source>
</evidence>
<keyword evidence="2 8" id="KW-0597">Phosphoprotein</keyword>
<evidence type="ECO:0000256" key="2">
    <source>
        <dbReference type="ARBA" id="ARBA00022553"/>
    </source>
</evidence>
<evidence type="ECO:0000256" key="5">
    <source>
        <dbReference type="ARBA" id="ARBA00023159"/>
    </source>
</evidence>
<keyword evidence="3" id="KW-0902">Two-component regulatory system</keyword>
<evidence type="ECO:0000256" key="1">
    <source>
        <dbReference type="ARBA" id="ARBA00004123"/>
    </source>
</evidence>
<gene>
    <name evidence="12" type="ORF">POM88_027495</name>
</gene>
<dbReference type="InterPro" id="IPR009057">
    <property type="entry name" value="Homeodomain-like_sf"/>
</dbReference>
<evidence type="ECO:0000256" key="3">
    <source>
        <dbReference type="ARBA" id="ARBA00023012"/>
    </source>
</evidence>
<dbReference type="GO" id="GO:0009736">
    <property type="term" value="P:cytokinin-activated signaling pathway"/>
    <property type="evidence" value="ECO:0007669"/>
    <property type="project" value="InterPro"/>
</dbReference>
<dbReference type="InterPro" id="IPR001005">
    <property type="entry name" value="SANT/Myb"/>
</dbReference>
<dbReference type="GO" id="GO:0005634">
    <property type="term" value="C:nucleus"/>
    <property type="evidence" value="ECO:0007669"/>
    <property type="project" value="UniProtKB-SubCell"/>
</dbReference>
<dbReference type="InterPro" id="IPR001789">
    <property type="entry name" value="Sig_transdc_resp-reg_receiver"/>
</dbReference>
<accession>A0AAD8I823</accession>
<dbReference type="Proteomes" id="UP001237642">
    <property type="component" value="Unassembled WGS sequence"/>
</dbReference>
<comment type="subcellular location">
    <subcellularLocation>
        <location evidence="1">Nucleus</location>
    </subcellularLocation>
</comment>
<dbReference type="SMART" id="SM00448">
    <property type="entry name" value="REC"/>
    <property type="match status" value="1"/>
</dbReference>
<keyword evidence="13" id="KW-1185">Reference proteome</keyword>
<evidence type="ECO:0000313" key="12">
    <source>
        <dbReference type="EMBL" id="KAK1380751.1"/>
    </source>
</evidence>
<protein>
    <recommendedName>
        <fullName evidence="14">Two-component response regulator</fullName>
    </recommendedName>
</protein>
<dbReference type="Gene3D" id="1.10.10.60">
    <property type="entry name" value="Homeodomain-like"/>
    <property type="match status" value="1"/>
</dbReference>
<dbReference type="NCBIfam" id="TIGR01557">
    <property type="entry name" value="myb_SHAQKYF"/>
    <property type="match status" value="1"/>
</dbReference>
<evidence type="ECO:0000256" key="7">
    <source>
        <dbReference type="ARBA" id="ARBA00023242"/>
    </source>
</evidence>
<evidence type="ECO:0000259" key="11">
    <source>
        <dbReference type="PROSITE" id="PS51294"/>
    </source>
</evidence>
<evidence type="ECO:0000259" key="10">
    <source>
        <dbReference type="PROSITE" id="PS50110"/>
    </source>
</evidence>
<dbReference type="InterPro" id="IPR006447">
    <property type="entry name" value="Myb_dom_plants"/>
</dbReference>
<organism evidence="12 13">
    <name type="scientific">Heracleum sosnowskyi</name>
    <dbReference type="NCBI Taxonomy" id="360622"/>
    <lineage>
        <taxon>Eukaryota</taxon>
        <taxon>Viridiplantae</taxon>
        <taxon>Streptophyta</taxon>
        <taxon>Embryophyta</taxon>
        <taxon>Tracheophyta</taxon>
        <taxon>Spermatophyta</taxon>
        <taxon>Magnoliopsida</taxon>
        <taxon>eudicotyledons</taxon>
        <taxon>Gunneridae</taxon>
        <taxon>Pentapetalae</taxon>
        <taxon>asterids</taxon>
        <taxon>campanulids</taxon>
        <taxon>Apiales</taxon>
        <taxon>Apiaceae</taxon>
        <taxon>Apioideae</taxon>
        <taxon>apioid superclade</taxon>
        <taxon>Tordylieae</taxon>
        <taxon>Tordyliinae</taxon>
        <taxon>Heracleum</taxon>
    </lineage>
</organism>
<evidence type="ECO:0000256" key="8">
    <source>
        <dbReference type="PROSITE-ProRule" id="PRU00169"/>
    </source>
</evidence>
<proteinExistence type="predicted"/>
<dbReference type="AlphaFoldDB" id="A0AAD8I823"/>
<name>A0AAD8I823_9APIA</name>
<keyword evidence="6" id="KW-0804">Transcription</keyword>
<dbReference type="EMBL" id="JAUIZM010000006">
    <property type="protein sequence ID" value="KAK1380751.1"/>
    <property type="molecule type" value="Genomic_DNA"/>
</dbReference>
<keyword evidence="7" id="KW-0539">Nucleus</keyword>
<reference evidence="12" key="1">
    <citation type="submission" date="2023-02" db="EMBL/GenBank/DDBJ databases">
        <title>Genome of toxic invasive species Heracleum sosnowskyi carries increased number of genes despite the absence of recent whole-genome duplications.</title>
        <authorList>
            <person name="Schelkunov M."/>
            <person name="Shtratnikova V."/>
            <person name="Makarenko M."/>
            <person name="Klepikova A."/>
            <person name="Omelchenko D."/>
            <person name="Novikova G."/>
            <person name="Obukhova E."/>
            <person name="Bogdanov V."/>
            <person name="Penin A."/>
            <person name="Logacheva M."/>
        </authorList>
    </citation>
    <scope>NUCLEOTIDE SEQUENCE</scope>
    <source>
        <strain evidence="12">Hsosn_3</strain>
        <tissue evidence="12">Leaf</tissue>
    </source>
</reference>
<dbReference type="Pfam" id="PF00249">
    <property type="entry name" value="Myb_DNA-binding"/>
    <property type="match status" value="1"/>
</dbReference>
<dbReference type="InterPro" id="IPR017930">
    <property type="entry name" value="Myb_dom"/>
</dbReference>
<evidence type="ECO:0000256" key="4">
    <source>
        <dbReference type="ARBA" id="ARBA00023015"/>
    </source>
</evidence>
<dbReference type="InterPro" id="IPR045279">
    <property type="entry name" value="ARR-like"/>
</dbReference>
<keyword evidence="4" id="KW-0805">Transcription regulation</keyword>
<dbReference type="GO" id="GO:0000160">
    <property type="term" value="P:phosphorelay signal transduction system"/>
    <property type="evidence" value="ECO:0007669"/>
    <property type="project" value="UniProtKB-KW"/>
</dbReference>
<evidence type="ECO:0008006" key="14">
    <source>
        <dbReference type="Google" id="ProtNLM"/>
    </source>
</evidence>
<dbReference type="SUPFAM" id="SSF46689">
    <property type="entry name" value="Homeodomain-like"/>
    <property type="match status" value="1"/>
</dbReference>
<dbReference type="InterPro" id="IPR011006">
    <property type="entry name" value="CheY-like_superfamily"/>
</dbReference>
<dbReference type="Gene3D" id="3.40.50.2300">
    <property type="match status" value="1"/>
</dbReference>
<evidence type="ECO:0000256" key="6">
    <source>
        <dbReference type="ARBA" id="ARBA00023163"/>
    </source>
</evidence>
<keyword evidence="5" id="KW-0010">Activator</keyword>
<evidence type="ECO:0000313" key="13">
    <source>
        <dbReference type="Proteomes" id="UP001237642"/>
    </source>
</evidence>
<feature type="domain" description="Response regulatory" evidence="10">
    <location>
        <begin position="24"/>
        <end position="140"/>
    </location>
</feature>
<comment type="caution">
    <text evidence="12">The sequence shown here is derived from an EMBL/GenBank/DDBJ whole genome shotgun (WGS) entry which is preliminary data.</text>
</comment>
<feature type="domain" description="HTH myb-type" evidence="11">
    <location>
        <begin position="212"/>
        <end position="271"/>
    </location>
</feature>